<gene>
    <name evidence="1" type="ORF">DPMN_175064</name>
</gene>
<evidence type="ECO:0000313" key="1">
    <source>
        <dbReference type="EMBL" id="KAH3773696.1"/>
    </source>
</evidence>
<organism evidence="1 2">
    <name type="scientific">Dreissena polymorpha</name>
    <name type="common">Zebra mussel</name>
    <name type="synonym">Mytilus polymorpha</name>
    <dbReference type="NCBI Taxonomy" id="45954"/>
    <lineage>
        <taxon>Eukaryota</taxon>
        <taxon>Metazoa</taxon>
        <taxon>Spiralia</taxon>
        <taxon>Lophotrochozoa</taxon>
        <taxon>Mollusca</taxon>
        <taxon>Bivalvia</taxon>
        <taxon>Autobranchia</taxon>
        <taxon>Heteroconchia</taxon>
        <taxon>Euheterodonta</taxon>
        <taxon>Imparidentia</taxon>
        <taxon>Neoheterodontei</taxon>
        <taxon>Myida</taxon>
        <taxon>Dreissenoidea</taxon>
        <taxon>Dreissenidae</taxon>
        <taxon>Dreissena</taxon>
    </lineage>
</organism>
<dbReference type="EMBL" id="JAIWYP010000009">
    <property type="protein sequence ID" value="KAH3773696.1"/>
    <property type="molecule type" value="Genomic_DNA"/>
</dbReference>
<protein>
    <submittedName>
        <fullName evidence="1">Uncharacterized protein</fullName>
    </submittedName>
</protein>
<comment type="caution">
    <text evidence="1">The sequence shown here is derived from an EMBL/GenBank/DDBJ whole genome shotgun (WGS) entry which is preliminary data.</text>
</comment>
<name>A0A9D4E7H5_DREPO</name>
<accession>A0A9D4E7H5</accession>
<sequence>MYSRHSRVSQSLKAFPDATVCTVVTQVSQRLKEFPDKAACTVVTLGYIRKLSVTRQRSHYNRSSKTEAGNVSLQSNLYTNQPWVMQKLT</sequence>
<dbReference type="Proteomes" id="UP000828390">
    <property type="component" value="Unassembled WGS sequence"/>
</dbReference>
<reference evidence="1" key="1">
    <citation type="journal article" date="2019" name="bioRxiv">
        <title>The Genome of the Zebra Mussel, Dreissena polymorpha: A Resource for Invasive Species Research.</title>
        <authorList>
            <person name="McCartney M.A."/>
            <person name="Auch B."/>
            <person name="Kono T."/>
            <person name="Mallez S."/>
            <person name="Zhang Y."/>
            <person name="Obille A."/>
            <person name="Becker A."/>
            <person name="Abrahante J.E."/>
            <person name="Garbe J."/>
            <person name="Badalamenti J.P."/>
            <person name="Herman A."/>
            <person name="Mangelson H."/>
            <person name="Liachko I."/>
            <person name="Sullivan S."/>
            <person name="Sone E.D."/>
            <person name="Koren S."/>
            <person name="Silverstein K.A.T."/>
            <person name="Beckman K.B."/>
            <person name="Gohl D.M."/>
        </authorList>
    </citation>
    <scope>NUCLEOTIDE SEQUENCE</scope>
    <source>
        <strain evidence="1">Duluth1</strain>
        <tissue evidence="1">Whole animal</tissue>
    </source>
</reference>
<keyword evidence="2" id="KW-1185">Reference proteome</keyword>
<proteinExistence type="predicted"/>
<reference evidence="1" key="2">
    <citation type="submission" date="2020-11" db="EMBL/GenBank/DDBJ databases">
        <authorList>
            <person name="McCartney M.A."/>
            <person name="Auch B."/>
            <person name="Kono T."/>
            <person name="Mallez S."/>
            <person name="Becker A."/>
            <person name="Gohl D.M."/>
            <person name="Silverstein K.A.T."/>
            <person name="Koren S."/>
            <person name="Bechman K.B."/>
            <person name="Herman A."/>
            <person name="Abrahante J.E."/>
            <person name="Garbe J."/>
        </authorList>
    </citation>
    <scope>NUCLEOTIDE SEQUENCE</scope>
    <source>
        <strain evidence="1">Duluth1</strain>
        <tissue evidence="1">Whole animal</tissue>
    </source>
</reference>
<dbReference type="AlphaFoldDB" id="A0A9D4E7H5"/>
<evidence type="ECO:0000313" key="2">
    <source>
        <dbReference type="Proteomes" id="UP000828390"/>
    </source>
</evidence>